<dbReference type="STRING" id="287986.DV20_13200"/>
<protein>
    <submittedName>
        <fullName evidence="2">Uncharacterized protein</fullName>
    </submittedName>
</protein>
<keyword evidence="3" id="KW-1185">Reference proteome</keyword>
<comment type="caution">
    <text evidence="2">The sequence shown here is derived from an EMBL/GenBank/DDBJ whole genome shotgun (WGS) entry which is preliminary data.</text>
</comment>
<gene>
    <name evidence="2" type="ORF">DV20_13200</name>
</gene>
<dbReference type="EMBL" id="JMQI01000026">
    <property type="protein sequence ID" value="KDN21873.1"/>
    <property type="molecule type" value="Genomic_DNA"/>
</dbReference>
<dbReference type="RefSeq" id="WP_043779808.1">
    <property type="nucleotide sequence ID" value="NZ_JMQI01000026.1"/>
</dbReference>
<accession>A0A066UCB5</accession>
<evidence type="ECO:0000256" key="1">
    <source>
        <dbReference type="SAM" id="MobiDB-lite"/>
    </source>
</evidence>
<organism evidence="2 3">
    <name type="scientific">Amycolatopsis rifamycinica</name>
    <dbReference type="NCBI Taxonomy" id="287986"/>
    <lineage>
        <taxon>Bacteria</taxon>
        <taxon>Bacillati</taxon>
        <taxon>Actinomycetota</taxon>
        <taxon>Actinomycetes</taxon>
        <taxon>Pseudonocardiales</taxon>
        <taxon>Pseudonocardiaceae</taxon>
        <taxon>Amycolatopsis</taxon>
    </lineage>
</organism>
<evidence type="ECO:0000313" key="3">
    <source>
        <dbReference type="Proteomes" id="UP000027345"/>
    </source>
</evidence>
<dbReference type="AlphaFoldDB" id="A0A066UCB5"/>
<name>A0A066UCB5_9PSEU</name>
<dbReference type="Proteomes" id="UP000027345">
    <property type="component" value="Unassembled WGS sequence"/>
</dbReference>
<reference evidence="2 3" key="1">
    <citation type="submission" date="2014-05" db="EMBL/GenBank/DDBJ databases">
        <title>Draft genome sequence of Amycolatopsis rifamycinica DSM 46095.</title>
        <authorList>
            <person name="Lal R."/>
            <person name="Saxena A."/>
            <person name="Kumari R."/>
            <person name="Mukherjee U."/>
            <person name="Singh P."/>
            <person name="Sangwan N."/>
            <person name="Mahato N.K."/>
        </authorList>
    </citation>
    <scope>NUCLEOTIDE SEQUENCE [LARGE SCALE GENOMIC DNA]</scope>
    <source>
        <strain evidence="2 3">DSM 46095</strain>
    </source>
</reference>
<proteinExistence type="predicted"/>
<dbReference type="OrthoDB" id="9943281at2"/>
<feature type="region of interest" description="Disordered" evidence="1">
    <location>
        <begin position="1"/>
        <end position="69"/>
    </location>
</feature>
<evidence type="ECO:0000313" key="2">
    <source>
        <dbReference type="EMBL" id="KDN21873.1"/>
    </source>
</evidence>
<sequence length="69" mass="7178">MSDDEKRDTTPAWTEEEGSRASMAESGPGLAGEPDPQPGRAEVSERREPASPTGAVGQSDYPVTDVSGS</sequence>